<dbReference type="SUPFAM" id="SSF48264">
    <property type="entry name" value="Cytochrome P450"/>
    <property type="match status" value="1"/>
</dbReference>
<evidence type="ECO:0000256" key="4">
    <source>
        <dbReference type="ARBA" id="ARBA00022617"/>
    </source>
</evidence>
<dbReference type="InterPro" id="IPR017972">
    <property type="entry name" value="Cyt_P450_CS"/>
</dbReference>
<evidence type="ECO:0000256" key="1">
    <source>
        <dbReference type="ARBA" id="ARBA00001971"/>
    </source>
</evidence>
<evidence type="ECO:0008006" key="13">
    <source>
        <dbReference type="Google" id="ProtNLM"/>
    </source>
</evidence>
<dbReference type="GO" id="GO:0020037">
    <property type="term" value="F:heme binding"/>
    <property type="evidence" value="ECO:0007669"/>
    <property type="project" value="InterPro"/>
</dbReference>
<dbReference type="EMBL" id="JAYKXP010000037">
    <property type="protein sequence ID" value="KAK7040289.1"/>
    <property type="molecule type" value="Genomic_DNA"/>
</dbReference>
<dbReference type="InterPro" id="IPR036396">
    <property type="entry name" value="Cyt_P450_sf"/>
</dbReference>
<dbReference type="PROSITE" id="PS00086">
    <property type="entry name" value="CYTOCHROME_P450"/>
    <property type="match status" value="1"/>
</dbReference>
<evidence type="ECO:0000313" key="11">
    <source>
        <dbReference type="EMBL" id="KAK7040289.1"/>
    </source>
</evidence>
<dbReference type="AlphaFoldDB" id="A0AAW0CKX5"/>
<dbReference type="GO" id="GO:0004497">
    <property type="term" value="F:monooxygenase activity"/>
    <property type="evidence" value="ECO:0007669"/>
    <property type="project" value="UniProtKB-KW"/>
</dbReference>
<evidence type="ECO:0000256" key="5">
    <source>
        <dbReference type="ARBA" id="ARBA00022723"/>
    </source>
</evidence>
<keyword evidence="7 9" id="KW-0408">Iron</keyword>
<evidence type="ECO:0000256" key="8">
    <source>
        <dbReference type="ARBA" id="ARBA00023033"/>
    </source>
</evidence>
<reference evidence="11 12" key="1">
    <citation type="submission" date="2024-01" db="EMBL/GenBank/DDBJ databases">
        <title>A draft genome for a cacao thread blight-causing isolate of Paramarasmius palmivorus.</title>
        <authorList>
            <person name="Baruah I.K."/>
            <person name="Bukari Y."/>
            <person name="Amoako-Attah I."/>
            <person name="Meinhardt L.W."/>
            <person name="Bailey B.A."/>
            <person name="Cohen S.P."/>
        </authorList>
    </citation>
    <scope>NUCLEOTIDE SEQUENCE [LARGE SCALE GENOMIC DNA]</scope>
    <source>
        <strain evidence="11 12">GH-12</strain>
    </source>
</reference>
<comment type="similarity">
    <text evidence="3 10">Belongs to the cytochrome P450 family.</text>
</comment>
<dbReference type="InterPro" id="IPR001128">
    <property type="entry name" value="Cyt_P450"/>
</dbReference>
<feature type="binding site" description="axial binding residue" evidence="9">
    <location>
        <position position="435"/>
    </location>
    <ligand>
        <name>heme</name>
        <dbReference type="ChEBI" id="CHEBI:30413"/>
    </ligand>
    <ligandPart>
        <name>Fe</name>
        <dbReference type="ChEBI" id="CHEBI:18248"/>
    </ligandPart>
</feature>
<keyword evidence="6 10" id="KW-0560">Oxidoreductase</keyword>
<keyword evidence="4 9" id="KW-0349">Heme</keyword>
<evidence type="ECO:0000256" key="2">
    <source>
        <dbReference type="ARBA" id="ARBA00005179"/>
    </source>
</evidence>
<dbReference type="PANTHER" id="PTHR46300:SF7">
    <property type="entry name" value="P450, PUTATIVE (EUROFUNG)-RELATED"/>
    <property type="match status" value="1"/>
</dbReference>
<dbReference type="CDD" id="cd11065">
    <property type="entry name" value="CYP64-like"/>
    <property type="match status" value="1"/>
</dbReference>
<protein>
    <recommendedName>
        <fullName evidence="13">Cytochrome P450</fullName>
    </recommendedName>
</protein>
<evidence type="ECO:0000256" key="6">
    <source>
        <dbReference type="ARBA" id="ARBA00023002"/>
    </source>
</evidence>
<dbReference type="GO" id="GO:0005506">
    <property type="term" value="F:iron ion binding"/>
    <property type="evidence" value="ECO:0007669"/>
    <property type="project" value="InterPro"/>
</dbReference>
<proteinExistence type="inferred from homology"/>
<evidence type="ECO:0000256" key="9">
    <source>
        <dbReference type="PIRSR" id="PIRSR602401-1"/>
    </source>
</evidence>
<evidence type="ECO:0000256" key="3">
    <source>
        <dbReference type="ARBA" id="ARBA00010617"/>
    </source>
</evidence>
<accession>A0AAW0CKX5</accession>
<name>A0AAW0CKX5_9AGAR</name>
<keyword evidence="12" id="KW-1185">Reference proteome</keyword>
<evidence type="ECO:0000256" key="7">
    <source>
        <dbReference type="ARBA" id="ARBA00023004"/>
    </source>
</evidence>
<dbReference type="Gene3D" id="1.10.630.10">
    <property type="entry name" value="Cytochrome P450"/>
    <property type="match status" value="1"/>
</dbReference>
<evidence type="ECO:0000256" key="10">
    <source>
        <dbReference type="RuleBase" id="RU000461"/>
    </source>
</evidence>
<sequence length="505" mass="57357">MIQLLSDHYYITAVAISVAALLYGTCRRSSIPLLPGPPGRWLIGNILQFPAHLPWLQFASWSRQYGSIIRLKLVNQNFIVLNSSKAVLDLFETRSNIYSDRPQLYLANNIMGLDTVVFNTSYEHPRFKTYRRMLHSGLSPRAVRDYQSLQIQEKNTFLLGLLNAPESFRAHIRRNAGAVIMKVAYGYEVTTDDDFFVKLAERSFQITEEIFSSPYMIDFFPILRHVPPWFPLFSHWQAAKLVIENKVEHIPFAWTKKSIDSGNYIDSFASRFLQPETGPAPNEEEEDTLKMVCQALYIGGADTTVAVLSSFFYLMETHPEIQRRAQAEVDSVTGGNRLPIPDDEKSMPFVTAMIKDILRWAPVAPLGILHRSMQDDIYDGYLIPKGSTIAANIWAITHDPDLYPNPDVFDPERHLGDNPQTDPYKFVFGFGRRICPGAHFAQRSLFLNISNVLAVFNLEMECDKAGKPVKPQAKFTNGATSHLEIFPCKIIVRAPHLLPALENME</sequence>
<evidence type="ECO:0000313" key="12">
    <source>
        <dbReference type="Proteomes" id="UP001383192"/>
    </source>
</evidence>
<dbReference type="Pfam" id="PF00067">
    <property type="entry name" value="p450"/>
    <property type="match status" value="1"/>
</dbReference>
<dbReference type="Proteomes" id="UP001383192">
    <property type="component" value="Unassembled WGS sequence"/>
</dbReference>
<dbReference type="GO" id="GO:0016705">
    <property type="term" value="F:oxidoreductase activity, acting on paired donors, with incorporation or reduction of molecular oxygen"/>
    <property type="evidence" value="ECO:0007669"/>
    <property type="project" value="InterPro"/>
</dbReference>
<dbReference type="PANTHER" id="PTHR46300">
    <property type="entry name" value="P450, PUTATIVE (EUROFUNG)-RELATED-RELATED"/>
    <property type="match status" value="1"/>
</dbReference>
<comment type="pathway">
    <text evidence="2">Secondary metabolite biosynthesis.</text>
</comment>
<keyword evidence="8 10" id="KW-0503">Monooxygenase</keyword>
<dbReference type="InterPro" id="IPR002401">
    <property type="entry name" value="Cyt_P450_E_grp-I"/>
</dbReference>
<dbReference type="InterPro" id="IPR050364">
    <property type="entry name" value="Cytochrome_P450_fung"/>
</dbReference>
<organism evidence="11 12">
    <name type="scientific">Paramarasmius palmivorus</name>
    <dbReference type="NCBI Taxonomy" id="297713"/>
    <lineage>
        <taxon>Eukaryota</taxon>
        <taxon>Fungi</taxon>
        <taxon>Dikarya</taxon>
        <taxon>Basidiomycota</taxon>
        <taxon>Agaricomycotina</taxon>
        <taxon>Agaricomycetes</taxon>
        <taxon>Agaricomycetidae</taxon>
        <taxon>Agaricales</taxon>
        <taxon>Marasmiineae</taxon>
        <taxon>Marasmiaceae</taxon>
        <taxon>Paramarasmius</taxon>
    </lineage>
</organism>
<dbReference type="PRINTS" id="PR00463">
    <property type="entry name" value="EP450I"/>
</dbReference>
<comment type="cofactor">
    <cofactor evidence="1 9">
        <name>heme</name>
        <dbReference type="ChEBI" id="CHEBI:30413"/>
    </cofactor>
</comment>
<gene>
    <name evidence="11" type="ORF">VNI00_009756</name>
</gene>
<comment type="caution">
    <text evidence="11">The sequence shown here is derived from an EMBL/GenBank/DDBJ whole genome shotgun (WGS) entry which is preliminary data.</text>
</comment>
<keyword evidence="5 9" id="KW-0479">Metal-binding</keyword>
<dbReference type="PRINTS" id="PR00385">
    <property type="entry name" value="P450"/>
</dbReference>